<dbReference type="Proteomes" id="UP000280935">
    <property type="component" value="Unassembled WGS sequence"/>
</dbReference>
<sequence length="1523" mass="168733">MILNSRTAELGGVATTPVADTTPLVARSYTHPTMDDRTVVRLVREPLTDAEDIALAVLGLAPDASRPVGHIRVRAIGFPAWPILNDPANARHAVNLVGDLHRAERLARSKPKAARTMLDDLATRLASSAPHFLPTFLEEAARIFLAQENRQYAGAYFTKARTVERVHNVPVDEERHRHALLEFALAGVLSAKELTIEAKALLDRCEPAAALEQFIQLIIGRTNGGVPPHSSLQKDIQRLVKAAGAQQSEVDERLLTALLRSPSLGTAPQSFWESYSQPLATMARNSGEVRQALFTLTPGTVTMRTWLDLLEAGGVIEEMRSDTLDVTDWLRRFVLRESQRSSVLPADLSQFIRSLPRLGGRTISFRCPPVRVTAELVDALLSRGCRVEFIESSNPDRQRLRLGGWLWDDRRSDLTHLAASEHASKAAAALDEVDLDGLLDVLVAHEGSRQLLHRWATTTLTEDSTAPEFFKEFDRLRDLHIPAARAELAEELERFESFADPAELTAKAIRDGLLTELTWPALEAAAAELGYDEADPDEVSVQESWPWFGVTRKNRIIWVKGEQRGADVTIDVPDGRRFSEWVWFRVGEDTACLSRTKSWTNPLTWASDPATHHKQPDWGAFRSSAAVSVEVEGGRLIGPALLRPSAKVFPTFNRLRTVATEGTAHWSHDGWLKVQALDPITGKLGRASLPPGLAELVESDLRDGFAMDPEHLQWFPATPDTLDSPLGVADGQHGWVLLNREGEFRAHGIDGFSWRSGQDPDRDVDDLEGRLARPGGGHWLVTEGGNLHAENLAPLLRARNAQGGSHLLHRLPLAGWHHLRVRDEAVSARMRTIQAVDVVDLIAALPEWTHEEPESLPATAIEAAKQLLGTTDPALTTTVGWLALTINRRVQQLRQLTEGSTTDTSRTFGQWTPSNKAVRWLSPPNSWDVHVLTRDECAMIVRALAGKRWEQRSFGSTARSLLLHPELFLAGACTPLASTELIQGTAAAFGAVLDSGLHRPETVIFRTIQPRGIRNTDLKYGDRVDTPTGPAVVLDSNWDHDKLFFYLLSPGGGIPAEVAGRPTELVDRSSGIDLDVHRAAFEALLKGGGPEWDPTAPERFAEATGWSLPAAKILLAGISNLDWWEDNWLPKEIRELLGLKAAEATTARKFLQGLTHGLLMKLVRAGVADPMRTVRHGLDVDAMIACWKSNAGNIVTLPGDVLADAEPAVRYPGSNRGVDHVTTDEASLDDLPGWLWLAARLPLNDPLRPWLADRLEPMLTTSRNRQIEGNMYSDTKDRIRAILGLPTFAATAQGTIQQVGPWTLTRGEHDDQLTFDPAKVEDWELELQRARTMRTVSSYWSRRIANLAAVAAGHFAVFQEWLRTPGDGWAPDPLTSAPQIVAEVQTTLDLPEDSARYWLQLLALPNPTDRNIGTWNGWKKTHRVKAAAPLVEKGLIIEAKRARAGRSYFLPGGWLEATTPHLPLEAWKAPFYDLEDIPKLEQHHDIVVPRVPLPQLFADAWHRHQDGDAPGYTELRTERYRRR</sequence>
<reference evidence="1 2" key="1">
    <citation type="submission" date="2018-11" db="EMBL/GenBank/DDBJ databases">
        <title>Genomes From Bacteria Associated with the Canine Oral Cavity: a Test Case for Automated Genome-Based Taxonomic Assignment.</title>
        <authorList>
            <person name="Coil D.A."/>
            <person name="Jospin G."/>
            <person name="Darling A.E."/>
            <person name="Wallis C."/>
            <person name="Davis I.J."/>
            <person name="Harris S."/>
            <person name="Eisen J.A."/>
            <person name="Holcombe L.J."/>
            <person name="O'Flynn C."/>
        </authorList>
    </citation>
    <scope>NUCLEOTIDE SEQUENCE [LARGE SCALE GENOMIC DNA]</scope>
    <source>
        <strain evidence="1 2">OH2822_COT-296</strain>
    </source>
</reference>
<name>A0A3P1WMF2_9ACTN</name>
<accession>A0A3P1WMF2</accession>
<dbReference type="OrthoDB" id="218750at2"/>
<gene>
    <name evidence="1" type="ORF">EII35_15145</name>
</gene>
<dbReference type="RefSeq" id="WP_125229295.1">
    <property type="nucleotide sequence ID" value="NZ_RQYT01000074.1"/>
</dbReference>
<organism evidence="1 2">
    <name type="scientific">Arachnia propionica</name>
    <dbReference type="NCBI Taxonomy" id="1750"/>
    <lineage>
        <taxon>Bacteria</taxon>
        <taxon>Bacillati</taxon>
        <taxon>Actinomycetota</taxon>
        <taxon>Actinomycetes</taxon>
        <taxon>Propionibacteriales</taxon>
        <taxon>Propionibacteriaceae</taxon>
        <taxon>Arachnia</taxon>
    </lineage>
</organism>
<evidence type="ECO:0000313" key="2">
    <source>
        <dbReference type="Proteomes" id="UP000280935"/>
    </source>
</evidence>
<dbReference type="EMBL" id="RQYT01000074">
    <property type="protein sequence ID" value="RRD47355.1"/>
    <property type="molecule type" value="Genomic_DNA"/>
</dbReference>
<comment type="caution">
    <text evidence="1">The sequence shown here is derived from an EMBL/GenBank/DDBJ whole genome shotgun (WGS) entry which is preliminary data.</text>
</comment>
<evidence type="ECO:0008006" key="3">
    <source>
        <dbReference type="Google" id="ProtNLM"/>
    </source>
</evidence>
<evidence type="ECO:0000313" key="1">
    <source>
        <dbReference type="EMBL" id="RRD47355.1"/>
    </source>
</evidence>
<protein>
    <recommendedName>
        <fullName evidence="3">DNA-binding protein</fullName>
    </recommendedName>
</protein>
<proteinExistence type="predicted"/>